<feature type="transmembrane region" description="Helical" evidence="6">
    <location>
        <begin position="319"/>
        <end position="340"/>
    </location>
</feature>
<evidence type="ECO:0000313" key="7">
    <source>
        <dbReference type="EMBL" id="CAB4760153.1"/>
    </source>
</evidence>
<reference evidence="7" key="1">
    <citation type="submission" date="2020-05" db="EMBL/GenBank/DDBJ databases">
        <authorList>
            <person name="Chiriac C."/>
            <person name="Salcher M."/>
            <person name="Ghai R."/>
            <person name="Kavagutti S V."/>
        </authorList>
    </citation>
    <scope>NUCLEOTIDE SEQUENCE</scope>
</reference>
<evidence type="ECO:0000256" key="4">
    <source>
        <dbReference type="ARBA" id="ARBA00022989"/>
    </source>
</evidence>
<keyword evidence="4 6" id="KW-1133">Transmembrane helix</keyword>
<keyword evidence="3 6" id="KW-0812">Transmembrane</keyword>
<feature type="transmembrane region" description="Helical" evidence="6">
    <location>
        <begin position="243"/>
        <end position="265"/>
    </location>
</feature>
<keyword evidence="5 6" id="KW-0472">Membrane</keyword>
<evidence type="ECO:0000256" key="6">
    <source>
        <dbReference type="SAM" id="Phobius"/>
    </source>
</evidence>
<proteinExistence type="predicted"/>
<gene>
    <name evidence="7" type="ORF">UFOPK2810_01304</name>
    <name evidence="8" type="ORF">UFOPK4061_01084</name>
</gene>
<feature type="transmembrane region" description="Helical" evidence="6">
    <location>
        <begin position="347"/>
        <end position="367"/>
    </location>
</feature>
<keyword evidence="2" id="KW-1003">Cell membrane</keyword>
<feature type="transmembrane region" description="Helical" evidence="6">
    <location>
        <begin position="210"/>
        <end position="231"/>
    </location>
</feature>
<evidence type="ECO:0000256" key="1">
    <source>
        <dbReference type="ARBA" id="ARBA00004651"/>
    </source>
</evidence>
<name>A0A6J6UN60_9ZZZZ</name>
<protein>
    <submittedName>
        <fullName evidence="7">Unannotated protein</fullName>
    </submittedName>
</protein>
<feature type="transmembrane region" description="Helical" evidence="6">
    <location>
        <begin position="178"/>
        <end position="198"/>
    </location>
</feature>
<evidence type="ECO:0000256" key="2">
    <source>
        <dbReference type="ARBA" id="ARBA00022475"/>
    </source>
</evidence>
<dbReference type="AlphaFoldDB" id="A0A6J6UN60"/>
<feature type="transmembrane region" description="Helical" evidence="6">
    <location>
        <begin position="148"/>
        <end position="172"/>
    </location>
</feature>
<dbReference type="PANTHER" id="PTHR30250">
    <property type="entry name" value="PST FAMILY PREDICTED COLANIC ACID TRANSPORTER"/>
    <property type="match status" value="1"/>
</dbReference>
<dbReference type="EMBL" id="CAFBPD010000189">
    <property type="protein sequence ID" value="CAB5015320.1"/>
    <property type="molecule type" value="Genomic_DNA"/>
</dbReference>
<evidence type="ECO:0000256" key="5">
    <source>
        <dbReference type="ARBA" id="ARBA00023136"/>
    </source>
</evidence>
<dbReference type="EMBL" id="CAEZYZ010000238">
    <property type="protein sequence ID" value="CAB4760153.1"/>
    <property type="molecule type" value="Genomic_DNA"/>
</dbReference>
<dbReference type="GO" id="GO:0005886">
    <property type="term" value="C:plasma membrane"/>
    <property type="evidence" value="ECO:0007669"/>
    <property type="project" value="UniProtKB-SubCell"/>
</dbReference>
<dbReference type="PANTHER" id="PTHR30250:SF11">
    <property type="entry name" value="O-ANTIGEN TRANSPORTER-RELATED"/>
    <property type="match status" value="1"/>
</dbReference>
<accession>A0A6J6UN60</accession>
<dbReference type="InterPro" id="IPR050833">
    <property type="entry name" value="Poly_Biosynth_Transport"/>
</dbReference>
<evidence type="ECO:0000313" key="8">
    <source>
        <dbReference type="EMBL" id="CAB5015320.1"/>
    </source>
</evidence>
<feature type="transmembrane region" description="Helical" evidence="6">
    <location>
        <begin position="112"/>
        <end position="136"/>
    </location>
</feature>
<comment type="subcellular location">
    <subcellularLocation>
        <location evidence="1">Cell membrane</location>
        <topology evidence="1">Multi-pass membrane protein</topology>
    </subcellularLocation>
</comment>
<feature type="transmembrane region" description="Helical" evidence="6">
    <location>
        <begin position="277"/>
        <end position="307"/>
    </location>
</feature>
<organism evidence="7">
    <name type="scientific">freshwater metagenome</name>
    <dbReference type="NCBI Taxonomy" id="449393"/>
    <lineage>
        <taxon>unclassified sequences</taxon>
        <taxon>metagenomes</taxon>
        <taxon>ecological metagenomes</taxon>
    </lineage>
</organism>
<feature type="transmembrane region" description="Helical" evidence="6">
    <location>
        <begin position="45"/>
        <end position="66"/>
    </location>
</feature>
<evidence type="ECO:0000256" key="3">
    <source>
        <dbReference type="ARBA" id="ARBA00022692"/>
    </source>
</evidence>
<sequence>MSEPRKTLAKGLVFVGAATLIGNGAAYGLSIIAARRLTQAEFGALGALLGILIIVSTLSIAMQVLTARRVSTAKENRAEVEGQAIRLSIAIGLSIIVLGVLAAWPLSIAFAIPYAAVAMGMASLGFVVLGTGSMGIAQGREEHLRFSFGFIANGFGRAGFGILFVLIFPTIIGVSAGILVGCALGAIVSYLIICPGTWSKTLAKGGAAEFGHVAHALIVLFTLTNIDVLLARLFLTEDQSGEYSVGVLLAKIAFFLPNAIIIVLFPKMTAADSRRTVLVATGLTASLGVIITTFSLFFGTLVIQILGGADYVAELGPEAWLFALEGSAFALVQVLLYARLAAQDKRAVASVWIALGVLVAVVVAWRHNSVAEIVTTVVVVSLVLTAGGLLMDVRNSVRANGERRDLVPGEGDETVVPIESAE</sequence>
<feature type="transmembrane region" description="Helical" evidence="6">
    <location>
        <begin position="12"/>
        <end position="33"/>
    </location>
</feature>
<feature type="transmembrane region" description="Helical" evidence="6">
    <location>
        <begin position="373"/>
        <end position="393"/>
    </location>
</feature>
<feature type="transmembrane region" description="Helical" evidence="6">
    <location>
        <begin position="87"/>
        <end position="106"/>
    </location>
</feature>